<evidence type="ECO:0000256" key="2">
    <source>
        <dbReference type="SAM" id="SignalP"/>
    </source>
</evidence>
<name>A0ABS3TEZ4_9BACT</name>
<dbReference type="PROSITE" id="PS52016">
    <property type="entry name" value="TONB_DEPENDENT_REC_3"/>
    <property type="match status" value="1"/>
</dbReference>
<dbReference type="InterPro" id="IPR039426">
    <property type="entry name" value="TonB-dep_rcpt-like"/>
</dbReference>
<keyword evidence="1" id="KW-0998">Cell outer membrane</keyword>
<keyword evidence="2" id="KW-0732">Signal</keyword>
<comment type="caution">
    <text evidence="3">The sequence shown here is derived from an EMBL/GenBank/DDBJ whole genome shotgun (WGS) entry which is preliminary data.</text>
</comment>
<keyword evidence="1" id="KW-0812">Transmembrane</keyword>
<protein>
    <recommendedName>
        <fullName evidence="5">TonB-dependent receptor plug domain-containing protein</fullName>
    </recommendedName>
</protein>
<sequence>MPTLTLRRSLLTALLVGGVTIASNAQGVPSLSTKLPYQYLQGKKADGGRTFAPSNNLAFYLLDGTPVTREHLLTIAPAQIQAISIIKDSLALASYGPRARHGAVLVTTKK</sequence>
<dbReference type="InterPro" id="IPR037066">
    <property type="entry name" value="Plug_dom_sf"/>
</dbReference>
<comment type="similarity">
    <text evidence="1">Belongs to the TonB-dependent receptor family.</text>
</comment>
<feature type="chain" id="PRO_5045559224" description="TonB-dependent receptor plug domain-containing protein" evidence="2">
    <location>
        <begin position="26"/>
        <end position="110"/>
    </location>
</feature>
<dbReference type="Proteomes" id="UP000670527">
    <property type="component" value="Unassembled WGS sequence"/>
</dbReference>
<keyword evidence="1" id="KW-0472">Membrane</keyword>
<keyword evidence="4" id="KW-1185">Reference proteome</keyword>
<dbReference type="RefSeq" id="WP_208308501.1">
    <property type="nucleotide sequence ID" value="NZ_JAGETX010000010.1"/>
</dbReference>
<organism evidence="3 4">
    <name type="scientific">Hymenobacter defluvii</name>
    <dbReference type="NCBI Taxonomy" id="2054411"/>
    <lineage>
        <taxon>Bacteria</taxon>
        <taxon>Pseudomonadati</taxon>
        <taxon>Bacteroidota</taxon>
        <taxon>Cytophagia</taxon>
        <taxon>Cytophagales</taxon>
        <taxon>Hymenobacteraceae</taxon>
        <taxon>Hymenobacter</taxon>
    </lineage>
</organism>
<comment type="subcellular location">
    <subcellularLocation>
        <location evidence="1">Cell outer membrane</location>
        <topology evidence="1">Multi-pass membrane protein</topology>
    </subcellularLocation>
</comment>
<keyword evidence="1" id="KW-0813">Transport</keyword>
<feature type="signal peptide" evidence="2">
    <location>
        <begin position="1"/>
        <end position="25"/>
    </location>
</feature>
<accession>A0ABS3TEZ4</accession>
<evidence type="ECO:0000256" key="1">
    <source>
        <dbReference type="PROSITE-ProRule" id="PRU01360"/>
    </source>
</evidence>
<dbReference type="EMBL" id="JAGETX010000010">
    <property type="protein sequence ID" value="MBO3272227.1"/>
    <property type="molecule type" value="Genomic_DNA"/>
</dbReference>
<gene>
    <name evidence="3" type="ORF">J4D97_16340</name>
</gene>
<dbReference type="Gene3D" id="2.170.130.10">
    <property type="entry name" value="TonB-dependent receptor, plug domain"/>
    <property type="match status" value="1"/>
</dbReference>
<reference evidence="3 4" key="1">
    <citation type="submission" date="2021-03" db="EMBL/GenBank/DDBJ databases">
        <authorList>
            <person name="Kim M.K."/>
        </authorList>
    </citation>
    <scope>NUCLEOTIDE SEQUENCE [LARGE SCALE GENOMIC DNA]</scope>
    <source>
        <strain evidence="3 4">BT507</strain>
    </source>
</reference>
<dbReference type="SUPFAM" id="SSF56935">
    <property type="entry name" value="Porins"/>
    <property type="match status" value="1"/>
</dbReference>
<evidence type="ECO:0000313" key="3">
    <source>
        <dbReference type="EMBL" id="MBO3272227.1"/>
    </source>
</evidence>
<keyword evidence="1" id="KW-1134">Transmembrane beta strand</keyword>
<evidence type="ECO:0000313" key="4">
    <source>
        <dbReference type="Proteomes" id="UP000670527"/>
    </source>
</evidence>
<evidence type="ECO:0008006" key="5">
    <source>
        <dbReference type="Google" id="ProtNLM"/>
    </source>
</evidence>
<proteinExistence type="inferred from homology"/>